<dbReference type="OrthoDB" id="7203640at2"/>
<dbReference type="GO" id="GO:0016740">
    <property type="term" value="F:transferase activity"/>
    <property type="evidence" value="ECO:0007669"/>
    <property type="project" value="UniProtKB-KW"/>
</dbReference>
<name>A0A4U7N741_9RHOB</name>
<gene>
    <name evidence="1" type="ORF">FAP39_03660</name>
</gene>
<reference evidence="1 2" key="1">
    <citation type="submission" date="2019-04" db="EMBL/GenBank/DDBJ databases">
        <title>Genome sequence of Pelagicola litoralis CL-ES2.</title>
        <authorList>
            <person name="Cao J."/>
        </authorList>
    </citation>
    <scope>NUCLEOTIDE SEQUENCE [LARGE SCALE GENOMIC DNA]</scope>
    <source>
        <strain evidence="1 2">CL-ES2</strain>
    </source>
</reference>
<dbReference type="AlphaFoldDB" id="A0A4U7N741"/>
<organism evidence="1 2">
    <name type="scientific">Shimia litoralis</name>
    <dbReference type="NCBI Taxonomy" id="420403"/>
    <lineage>
        <taxon>Bacteria</taxon>
        <taxon>Pseudomonadati</taxon>
        <taxon>Pseudomonadota</taxon>
        <taxon>Alphaproteobacteria</taxon>
        <taxon>Rhodobacterales</taxon>
        <taxon>Roseobacteraceae</taxon>
    </lineage>
</organism>
<proteinExistence type="predicted"/>
<protein>
    <submittedName>
        <fullName evidence="1">Glycosyltransferase family 2 protein</fullName>
    </submittedName>
</protein>
<sequence length="314" mass="35709">MRWGVVATVKAPTQAVLNFAAHHLELGADHLFIYLDERNDVSQSLLAAHPKITVTRTNQAYWTADGKKRPPKHQVRQSRNANHAYAQASDIDWLMHMDVDEFLWPQTHSVRALLCETPSSAQVARVRPVEALAPMHSQTDNISHFKAWISAKQGRAERSRSVYPTFGPYLRGGFLSHVQGKIFVRTGLEGMSIRIHNAFLNDVENPNSVELQNIDLCHFHATDWAEWTQTLAYRHKKGSYRAEMRAALPESQGGLTLHVLFDQLQKENGIRDFFEEVCLATPKHLKALQTHGLLRSYDMALDTSRQKHFPSFQA</sequence>
<keyword evidence="1" id="KW-0808">Transferase</keyword>
<evidence type="ECO:0000313" key="1">
    <source>
        <dbReference type="EMBL" id="TKZ21709.1"/>
    </source>
</evidence>
<keyword evidence="2" id="KW-1185">Reference proteome</keyword>
<dbReference type="Proteomes" id="UP000306575">
    <property type="component" value="Unassembled WGS sequence"/>
</dbReference>
<dbReference type="RefSeq" id="WP_138015032.1">
    <property type="nucleotide sequence ID" value="NZ_SULI01000003.1"/>
</dbReference>
<accession>A0A4U7N741</accession>
<dbReference type="Pfam" id="PF13704">
    <property type="entry name" value="Glyco_tranf_2_4"/>
    <property type="match status" value="1"/>
</dbReference>
<dbReference type="EMBL" id="SULI01000003">
    <property type="protein sequence ID" value="TKZ21709.1"/>
    <property type="molecule type" value="Genomic_DNA"/>
</dbReference>
<evidence type="ECO:0000313" key="2">
    <source>
        <dbReference type="Proteomes" id="UP000306575"/>
    </source>
</evidence>
<comment type="caution">
    <text evidence="1">The sequence shown here is derived from an EMBL/GenBank/DDBJ whole genome shotgun (WGS) entry which is preliminary data.</text>
</comment>